<comment type="caution">
    <text evidence="2">The sequence shown here is derived from an EMBL/GenBank/DDBJ whole genome shotgun (WGS) entry which is preliminary data.</text>
</comment>
<keyword evidence="1" id="KW-1133">Transmembrane helix</keyword>
<evidence type="ECO:0008006" key="4">
    <source>
        <dbReference type="Google" id="ProtNLM"/>
    </source>
</evidence>
<evidence type="ECO:0000256" key="1">
    <source>
        <dbReference type="SAM" id="Phobius"/>
    </source>
</evidence>
<proteinExistence type="predicted"/>
<evidence type="ECO:0000313" key="3">
    <source>
        <dbReference type="Proteomes" id="UP000530424"/>
    </source>
</evidence>
<sequence length="120" mass="11804">MDPVTGLSLGRIAIGIGSLFAPAQSARLHGLKSTDEQLTYFQRMFAAREIALGAVTLAASGTTRRNLVLAGIAVDGADALTGAAGLRSRSFPVLAGALLVGGALGAVGSGVAALVGSRAG</sequence>
<keyword evidence="1" id="KW-0812">Transmembrane</keyword>
<gene>
    <name evidence="2" type="ORF">HNR19_002018</name>
</gene>
<dbReference type="RefSeq" id="WP_179667818.1">
    <property type="nucleotide sequence ID" value="NZ_JACCFP010000001.1"/>
</dbReference>
<dbReference type="EMBL" id="JACCFP010000001">
    <property type="protein sequence ID" value="NYJ01320.1"/>
    <property type="molecule type" value="Genomic_DNA"/>
</dbReference>
<keyword evidence="1" id="KW-0472">Membrane</keyword>
<dbReference type="AlphaFoldDB" id="A0A853BZD7"/>
<dbReference type="Proteomes" id="UP000530424">
    <property type="component" value="Unassembled WGS sequence"/>
</dbReference>
<evidence type="ECO:0000313" key="2">
    <source>
        <dbReference type="EMBL" id="NYJ01320.1"/>
    </source>
</evidence>
<accession>A0A853BZD7</accession>
<feature type="transmembrane region" description="Helical" evidence="1">
    <location>
        <begin position="93"/>
        <end position="115"/>
    </location>
</feature>
<name>A0A853BZD7_9ACTN</name>
<keyword evidence="3" id="KW-1185">Reference proteome</keyword>
<organism evidence="2 3">
    <name type="scientific">Nocardioides thalensis</name>
    <dbReference type="NCBI Taxonomy" id="1914755"/>
    <lineage>
        <taxon>Bacteria</taxon>
        <taxon>Bacillati</taxon>
        <taxon>Actinomycetota</taxon>
        <taxon>Actinomycetes</taxon>
        <taxon>Propionibacteriales</taxon>
        <taxon>Nocardioidaceae</taxon>
        <taxon>Nocardioides</taxon>
    </lineage>
</organism>
<reference evidence="2 3" key="1">
    <citation type="submission" date="2020-07" db="EMBL/GenBank/DDBJ databases">
        <title>Sequencing the genomes of 1000 actinobacteria strains.</title>
        <authorList>
            <person name="Klenk H.-P."/>
        </authorList>
    </citation>
    <scope>NUCLEOTIDE SEQUENCE [LARGE SCALE GENOMIC DNA]</scope>
    <source>
        <strain evidence="2 3">DSM 103833</strain>
    </source>
</reference>
<protein>
    <recommendedName>
        <fullName evidence="4">DUF4267 domain-containing protein</fullName>
    </recommendedName>
</protein>